<keyword evidence="1" id="KW-0812">Transmembrane</keyword>
<dbReference type="Proteomes" id="UP000218767">
    <property type="component" value="Unassembled WGS sequence"/>
</dbReference>
<reference evidence="3" key="1">
    <citation type="submission" date="2017-08" db="EMBL/GenBank/DDBJ databases">
        <title>A dynamic microbial community with high functional redundancy inhabits the cold, oxic subseafloor aquifer.</title>
        <authorList>
            <person name="Tully B.J."/>
            <person name="Wheat C.G."/>
            <person name="Glazer B.T."/>
            <person name="Huber J.A."/>
        </authorList>
    </citation>
    <scope>NUCLEOTIDE SEQUENCE [LARGE SCALE GENOMIC DNA]</scope>
</reference>
<accession>A0A2A4X155</accession>
<dbReference type="AlphaFoldDB" id="A0A2A4X155"/>
<protein>
    <submittedName>
        <fullName evidence="2">Uncharacterized protein</fullName>
    </submittedName>
</protein>
<gene>
    <name evidence="2" type="ORF">COB20_11105</name>
</gene>
<keyword evidence="1" id="KW-0472">Membrane</keyword>
<sequence length="87" mass="9317">MNSIILRSSVCGFTLGAILFAIAPLGLGISFIEVLKPFLVPGVLITQLILGNNAGSIPIMLALLMNGVIFTLPFIGYFLIRTNTRKP</sequence>
<name>A0A2A4X155_9GAMM</name>
<evidence type="ECO:0000313" key="3">
    <source>
        <dbReference type="Proteomes" id="UP000218767"/>
    </source>
</evidence>
<dbReference type="EMBL" id="NVUL01000060">
    <property type="protein sequence ID" value="PCI76236.1"/>
    <property type="molecule type" value="Genomic_DNA"/>
</dbReference>
<organism evidence="2 3">
    <name type="scientific">SAR86 cluster bacterium</name>
    <dbReference type="NCBI Taxonomy" id="2030880"/>
    <lineage>
        <taxon>Bacteria</taxon>
        <taxon>Pseudomonadati</taxon>
        <taxon>Pseudomonadota</taxon>
        <taxon>Gammaproteobacteria</taxon>
        <taxon>SAR86 cluster</taxon>
    </lineage>
</organism>
<feature type="transmembrane region" description="Helical" evidence="1">
    <location>
        <begin position="55"/>
        <end position="80"/>
    </location>
</feature>
<feature type="transmembrane region" description="Helical" evidence="1">
    <location>
        <begin position="12"/>
        <end position="35"/>
    </location>
</feature>
<proteinExistence type="predicted"/>
<keyword evidence="1" id="KW-1133">Transmembrane helix</keyword>
<evidence type="ECO:0000256" key="1">
    <source>
        <dbReference type="SAM" id="Phobius"/>
    </source>
</evidence>
<comment type="caution">
    <text evidence="2">The sequence shown here is derived from an EMBL/GenBank/DDBJ whole genome shotgun (WGS) entry which is preliminary data.</text>
</comment>
<evidence type="ECO:0000313" key="2">
    <source>
        <dbReference type="EMBL" id="PCI76236.1"/>
    </source>
</evidence>